<dbReference type="PANTHER" id="PTHR31299">
    <property type="entry name" value="ESTERASE, PUTATIVE (AFU_ORTHOLOGUE AFUA_1G05850)-RELATED"/>
    <property type="match status" value="1"/>
</dbReference>
<keyword evidence="2" id="KW-1185">Reference proteome</keyword>
<dbReference type="Proteomes" id="UP001597326">
    <property type="component" value="Unassembled WGS sequence"/>
</dbReference>
<sequence>MRRRLMMVLGLLLALVLVGAGWWWQSGRPAGTPQAQELSGTELPARLTDASVLAVGEATHGTADFREAWRLIALQAAGKGFSTIVLEENAGSTSQVDAWLQGGPGTAEQAAKRFGFRLNRTRETAQLLTSLREWNQAHPQQAVHLYGLDMQRPVQDRDVVLAWLRRVDPQAARRHGPQLTGITDDTAYDAGAGARFKPLVAALLADVEAAAAGRSDDATLRARLSARALAQGMERAAVGVSGYDRDADLHANLDLLVQQRAKAGGQHALLLAHDAHVSRVALSRAPGSHLGVLNAQRWGEHYRVIGADAHHVRLQDGGQVHSFDVRSPVRGIFRGTTIGFLDLGQAIQENREVLGRRVPLTAGGSPFQSWAAWVPFFHQVSVVHQQAWDALVYVEDSRPTSPLPR</sequence>
<evidence type="ECO:0000313" key="1">
    <source>
        <dbReference type="EMBL" id="MFD1891151.1"/>
    </source>
</evidence>
<dbReference type="CDD" id="cd14728">
    <property type="entry name" value="Ere-like"/>
    <property type="match status" value="1"/>
</dbReference>
<dbReference type="Gene3D" id="3.30.1870.10">
    <property type="entry name" value="EreA-like, domain 2"/>
    <property type="match status" value="1"/>
</dbReference>
<accession>A0ABW4RY69</accession>
<dbReference type="InterPro" id="IPR052036">
    <property type="entry name" value="Hydrolase/PRTase-associated"/>
</dbReference>
<comment type="caution">
    <text evidence="1">The sequence shown here is derived from an EMBL/GenBank/DDBJ whole genome shotgun (WGS) entry which is preliminary data.</text>
</comment>
<proteinExistence type="predicted"/>
<dbReference type="PANTHER" id="PTHR31299:SF0">
    <property type="entry name" value="ESTERASE, PUTATIVE (AFU_ORTHOLOGUE AFUA_1G05850)-RELATED"/>
    <property type="match status" value="1"/>
</dbReference>
<dbReference type="GO" id="GO:0016787">
    <property type="term" value="F:hydrolase activity"/>
    <property type="evidence" value="ECO:0007669"/>
    <property type="project" value="UniProtKB-KW"/>
</dbReference>
<dbReference type="Gene3D" id="1.20.1440.30">
    <property type="entry name" value="Biosynthetic Protein domain"/>
    <property type="match status" value="1"/>
</dbReference>
<protein>
    <submittedName>
        <fullName evidence="1">Erythromycin esterase family protein</fullName>
        <ecNumber evidence="1">3.1.1.-</ecNumber>
    </submittedName>
</protein>
<dbReference type="SUPFAM" id="SSF159501">
    <property type="entry name" value="EreA/ChaN-like"/>
    <property type="match status" value="1"/>
</dbReference>
<reference evidence="2" key="1">
    <citation type="journal article" date="2019" name="Int. J. Syst. Evol. Microbiol.">
        <title>The Global Catalogue of Microorganisms (GCM) 10K type strain sequencing project: providing services to taxonomists for standard genome sequencing and annotation.</title>
        <authorList>
            <consortium name="The Broad Institute Genomics Platform"/>
            <consortium name="The Broad Institute Genome Sequencing Center for Infectious Disease"/>
            <person name="Wu L."/>
            <person name="Ma J."/>
        </authorList>
    </citation>
    <scope>NUCLEOTIDE SEQUENCE [LARGE SCALE GENOMIC DNA]</scope>
    <source>
        <strain evidence="2">CAIM 431</strain>
    </source>
</reference>
<organism evidence="1 2">
    <name type="scientific">Luteococcus peritonei</name>
    <dbReference type="NCBI Taxonomy" id="88874"/>
    <lineage>
        <taxon>Bacteria</taxon>
        <taxon>Bacillati</taxon>
        <taxon>Actinomycetota</taxon>
        <taxon>Actinomycetes</taxon>
        <taxon>Propionibacteriales</taxon>
        <taxon>Propionibacteriaceae</taxon>
        <taxon>Luteococcus</taxon>
    </lineage>
</organism>
<name>A0ABW4RY69_9ACTN</name>
<dbReference type="RefSeq" id="WP_343875354.1">
    <property type="nucleotide sequence ID" value="NZ_BAAAIX010000031.1"/>
</dbReference>
<dbReference type="EC" id="3.1.1.-" evidence="1"/>
<dbReference type="EMBL" id="JBHUFZ010000030">
    <property type="protein sequence ID" value="MFD1891151.1"/>
    <property type="molecule type" value="Genomic_DNA"/>
</dbReference>
<evidence type="ECO:0000313" key="2">
    <source>
        <dbReference type="Proteomes" id="UP001597326"/>
    </source>
</evidence>
<dbReference type="InterPro" id="IPR007815">
    <property type="entry name" value="Emycin_Estase"/>
</dbReference>
<keyword evidence="1" id="KW-0378">Hydrolase</keyword>
<dbReference type="Gene3D" id="3.40.1660.10">
    <property type="entry name" value="EreA-like (biosynthetic domain)"/>
    <property type="match status" value="1"/>
</dbReference>
<gene>
    <name evidence="1" type="ORF">ACFSCS_13305</name>
</gene>
<dbReference type="Pfam" id="PF05139">
    <property type="entry name" value="Erythro_esteras"/>
    <property type="match status" value="1"/>
</dbReference>